<dbReference type="RefSeq" id="WP_207567012.1">
    <property type="nucleotide sequence ID" value="NZ_CP071446.1"/>
</dbReference>
<feature type="domain" description="Phospholipase/carboxylesterase/thioesterase" evidence="1">
    <location>
        <begin position="51"/>
        <end position="170"/>
    </location>
</feature>
<sequence>MLPFEYDQNLPTGVTIKRGNDFNLVILDAPYKSDIPHSQKIVIYEYENPNASSNLIFLHGIGNGHIPYLTWFAKYFRNSGINTYFLILPYHLARAPEDWQGGELFLSASPEQCRRRFHQAVIDVRKTIDYIQTKSDLPINIMGFSFGGMISTLALSVDKRLKKGILAFTGGDWRWINWYSPHTQKIREEYQTQGNEMGCHSENHCVKLRGNALTVIKNFKTIDDIFAYPVKCFHYDPISFAKFINQKVLLFSGIFDKIIPYNSSNNLYKALSNAKRITLPAGHKTSYLFKKFIAKETIKFLLNSN</sequence>
<organism evidence="2 3">
    <name type="scientific">Thermosipho ferrireducens</name>
    <dbReference type="NCBI Taxonomy" id="2571116"/>
    <lineage>
        <taxon>Bacteria</taxon>
        <taxon>Thermotogati</taxon>
        <taxon>Thermotogota</taxon>
        <taxon>Thermotogae</taxon>
        <taxon>Thermotogales</taxon>
        <taxon>Fervidobacteriaceae</taxon>
        <taxon>Thermosipho</taxon>
    </lineage>
</organism>
<evidence type="ECO:0000259" key="1">
    <source>
        <dbReference type="Pfam" id="PF02230"/>
    </source>
</evidence>
<evidence type="ECO:0000313" key="2">
    <source>
        <dbReference type="EMBL" id="QTA38293.1"/>
    </source>
</evidence>
<dbReference type="SUPFAM" id="SSF53474">
    <property type="entry name" value="alpha/beta-Hydrolases"/>
    <property type="match status" value="1"/>
</dbReference>
<gene>
    <name evidence="2" type="ORF">JYK00_01775</name>
</gene>
<dbReference type="Pfam" id="PF02230">
    <property type="entry name" value="Abhydrolase_2"/>
    <property type="match status" value="1"/>
</dbReference>
<evidence type="ECO:0000313" key="3">
    <source>
        <dbReference type="Proteomes" id="UP000671862"/>
    </source>
</evidence>
<dbReference type="GO" id="GO:0016787">
    <property type="term" value="F:hydrolase activity"/>
    <property type="evidence" value="ECO:0007669"/>
    <property type="project" value="UniProtKB-KW"/>
</dbReference>
<name>A0ABX7S6T2_9BACT</name>
<dbReference type="InterPro" id="IPR003140">
    <property type="entry name" value="PLipase/COase/thioEstase"/>
</dbReference>
<proteinExistence type="predicted"/>
<dbReference type="Proteomes" id="UP000671862">
    <property type="component" value="Chromosome"/>
</dbReference>
<protein>
    <submittedName>
        <fullName evidence="2">Alpha/beta hydrolase</fullName>
    </submittedName>
</protein>
<dbReference type="EMBL" id="CP071446">
    <property type="protein sequence ID" value="QTA38293.1"/>
    <property type="molecule type" value="Genomic_DNA"/>
</dbReference>
<dbReference type="Gene3D" id="3.40.50.1820">
    <property type="entry name" value="alpha/beta hydrolase"/>
    <property type="match status" value="1"/>
</dbReference>
<accession>A0ABX7S6T2</accession>
<keyword evidence="3" id="KW-1185">Reference proteome</keyword>
<reference evidence="2 3" key="1">
    <citation type="submission" date="2021-03" db="EMBL/GenBank/DDBJ databases">
        <title>Thermosipho ferrireducens sp.nov., an anaerobic thermophilic iron-reducing bacterium isolated from a deep-sea hydrothermal sulfide deposits.</title>
        <authorList>
            <person name="Zeng X."/>
            <person name="Chen Y."/>
            <person name="Shao Z."/>
        </authorList>
    </citation>
    <scope>NUCLEOTIDE SEQUENCE [LARGE SCALE GENOMIC DNA]</scope>
    <source>
        <strain evidence="2 3">JL129W03</strain>
    </source>
</reference>
<keyword evidence="2" id="KW-0378">Hydrolase</keyword>
<dbReference type="InterPro" id="IPR029058">
    <property type="entry name" value="AB_hydrolase_fold"/>
</dbReference>